<dbReference type="Gene3D" id="3.90.1150.10">
    <property type="entry name" value="Aspartate Aminotransferase, domain 1"/>
    <property type="match status" value="1"/>
</dbReference>
<name>A0A455U8C3_9GAMM</name>
<proteinExistence type="inferred from homology"/>
<dbReference type="EMBL" id="AP019514">
    <property type="protein sequence ID" value="BBI62396.1"/>
    <property type="molecule type" value="Genomic_DNA"/>
</dbReference>
<dbReference type="Proteomes" id="UP000320231">
    <property type="component" value="Chromosome"/>
</dbReference>
<evidence type="ECO:0000313" key="8">
    <source>
        <dbReference type="Proteomes" id="UP000320231"/>
    </source>
</evidence>
<dbReference type="GO" id="GO:0005737">
    <property type="term" value="C:cytoplasm"/>
    <property type="evidence" value="ECO:0007669"/>
    <property type="project" value="TreeGrafter"/>
</dbReference>
<organism evidence="7 8">
    <name type="scientific">Vreelandella sulfidaeris</name>
    <dbReference type="NCBI Taxonomy" id="115553"/>
    <lineage>
        <taxon>Bacteria</taxon>
        <taxon>Pseudomonadati</taxon>
        <taxon>Pseudomonadota</taxon>
        <taxon>Gammaproteobacteria</taxon>
        <taxon>Oceanospirillales</taxon>
        <taxon>Halomonadaceae</taxon>
        <taxon>Vreelandella</taxon>
    </lineage>
</organism>
<feature type="compositionally biased region" description="Low complexity" evidence="6">
    <location>
        <begin position="13"/>
        <end position="22"/>
    </location>
</feature>
<dbReference type="GO" id="GO:0006535">
    <property type="term" value="P:cysteine biosynthetic process from serine"/>
    <property type="evidence" value="ECO:0007669"/>
    <property type="project" value="TreeGrafter"/>
</dbReference>
<feature type="region of interest" description="Disordered" evidence="6">
    <location>
        <begin position="1"/>
        <end position="31"/>
    </location>
</feature>
<evidence type="ECO:0000256" key="2">
    <source>
        <dbReference type="ARBA" id="ARBA00009077"/>
    </source>
</evidence>
<dbReference type="InterPro" id="IPR015424">
    <property type="entry name" value="PyrdxlP-dep_Trfase"/>
</dbReference>
<dbReference type="GO" id="GO:0071269">
    <property type="term" value="P:L-homocysteine biosynthetic process"/>
    <property type="evidence" value="ECO:0007669"/>
    <property type="project" value="TreeGrafter"/>
</dbReference>
<sequence length="68" mass="7040">MLSITGNLGDVKTTITHPATTTHGRLSDTQKAAAGISPGLIRVAVGLESQEDIQRDLARGLNTLAAQS</sequence>
<dbReference type="GO" id="GO:0003961">
    <property type="term" value="F:O-acetylhomoserine aminocarboxypropyltransferase activity"/>
    <property type="evidence" value="ECO:0007669"/>
    <property type="project" value="TreeGrafter"/>
</dbReference>
<dbReference type="GO" id="GO:0030170">
    <property type="term" value="F:pyridoxal phosphate binding"/>
    <property type="evidence" value="ECO:0007669"/>
    <property type="project" value="InterPro"/>
</dbReference>
<dbReference type="SUPFAM" id="SSF53383">
    <property type="entry name" value="PLP-dependent transferases"/>
    <property type="match status" value="1"/>
</dbReference>
<comment type="cofactor">
    <cofactor evidence="1 5">
        <name>pyridoxal 5'-phosphate</name>
        <dbReference type="ChEBI" id="CHEBI:597326"/>
    </cofactor>
</comment>
<comment type="similarity">
    <text evidence="2 5">Belongs to the trans-sulfuration enzymes family.</text>
</comment>
<evidence type="ECO:0000256" key="1">
    <source>
        <dbReference type="ARBA" id="ARBA00001933"/>
    </source>
</evidence>
<keyword evidence="3" id="KW-0808">Transferase</keyword>
<dbReference type="KEGG" id="hsr:HSBAA_37020"/>
<gene>
    <name evidence="7" type="ORF">HSBAA_37020</name>
</gene>
<dbReference type="PANTHER" id="PTHR43797">
    <property type="entry name" value="HOMOCYSTEINE/CYSTEINE SYNTHASE"/>
    <property type="match status" value="1"/>
</dbReference>
<evidence type="ECO:0000256" key="5">
    <source>
        <dbReference type="RuleBase" id="RU362118"/>
    </source>
</evidence>
<keyword evidence="4 5" id="KW-0663">Pyridoxal phosphate</keyword>
<evidence type="ECO:0000256" key="4">
    <source>
        <dbReference type="ARBA" id="ARBA00022898"/>
    </source>
</evidence>
<evidence type="ECO:0000313" key="7">
    <source>
        <dbReference type="EMBL" id="BBI62396.1"/>
    </source>
</evidence>
<dbReference type="AlphaFoldDB" id="A0A455U8C3"/>
<protein>
    <recommendedName>
        <fullName evidence="9">O-succinylhomoserine sulfhydrylase</fullName>
    </recommendedName>
</protein>
<dbReference type="InterPro" id="IPR006235">
    <property type="entry name" value="OAc-hSer/O-AcSer_sulfhydrylase"/>
</dbReference>
<dbReference type="InterPro" id="IPR015422">
    <property type="entry name" value="PyrdxlP-dep_Trfase_small"/>
</dbReference>
<reference evidence="7 8" key="1">
    <citation type="journal article" date="2019" name="Microbiol. Resour. Announc.">
        <title>Complete Genome Sequence of Halomonas sulfidaeris Strain Esulfide1 Isolated from a Metal Sulfide Rock at a Depth of 2,200 Meters, Obtained Using Nanopore Sequencing.</title>
        <authorList>
            <person name="Saito M."/>
            <person name="Nishigata A."/>
            <person name="Galipon J."/>
            <person name="Arakawa K."/>
        </authorList>
    </citation>
    <scope>NUCLEOTIDE SEQUENCE [LARGE SCALE GENOMIC DNA]</scope>
    <source>
        <strain evidence="7 8">ATCC BAA-803</strain>
    </source>
</reference>
<dbReference type="Pfam" id="PF01053">
    <property type="entry name" value="Cys_Met_Meta_PP"/>
    <property type="match status" value="1"/>
</dbReference>
<evidence type="ECO:0008006" key="9">
    <source>
        <dbReference type="Google" id="ProtNLM"/>
    </source>
</evidence>
<dbReference type="GO" id="GO:0019346">
    <property type="term" value="P:transsulfuration"/>
    <property type="evidence" value="ECO:0007669"/>
    <property type="project" value="InterPro"/>
</dbReference>
<dbReference type="PANTHER" id="PTHR43797:SF2">
    <property type="entry name" value="HOMOCYSTEINE_CYSTEINE SYNTHASE"/>
    <property type="match status" value="1"/>
</dbReference>
<accession>A0A455U8C3</accession>
<dbReference type="InterPro" id="IPR000277">
    <property type="entry name" value="Cys/Met-Metab_PyrdxlP-dep_enz"/>
</dbReference>
<evidence type="ECO:0000256" key="3">
    <source>
        <dbReference type="ARBA" id="ARBA00022679"/>
    </source>
</evidence>
<evidence type="ECO:0000256" key="6">
    <source>
        <dbReference type="SAM" id="MobiDB-lite"/>
    </source>
</evidence>
<dbReference type="GO" id="GO:0004124">
    <property type="term" value="F:cysteine synthase activity"/>
    <property type="evidence" value="ECO:0007669"/>
    <property type="project" value="TreeGrafter"/>
</dbReference>